<dbReference type="OrthoDB" id="7774794at2"/>
<reference evidence="1 2" key="1">
    <citation type="submission" date="2014-12" db="EMBL/GenBank/DDBJ databases">
        <title>16Stimator: statistical estimation of ribosomal gene copy numbers from draft genome assemblies.</title>
        <authorList>
            <person name="Perisin M.A."/>
            <person name="Vetter M."/>
            <person name="Gilbert J.A."/>
            <person name="Bergelson J."/>
        </authorList>
    </citation>
    <scope>NUCLEOTIDE SEQUENCE [LARGE SCALE GENOMIC DNA]</scope>
    <source>
        <strain evidence="1 2">MEJ076</strain>
    </source>
</reference>
<evidence type="ECO:0000313" key="1">
    <source>
        <dbReference type="EMBL" id="KIQ04197.1"/>
    </source>
</evidence>
<organism evidence="1 2">
    <name type="scientific">Agrobacterium tumefaciens</name>
    <dbReference type="NCBI Taxonomy" id="358"/>
    <lineage>
        <taxon>Bacteria</taxon>
        <taxon>Pseudomonadati</taxon>
        <taxon>Pseudomonadota</taxon>
        <taxon>Alphaproteobacteria</taxon>
        <taxon>Hyphomicrobiales</taxon>
        <taxon>Rhizobiaceae</taxon>
        <taxon>Rhizobium/Agrobacterium group</taxon>
        <taxon>Agrobacterium</taxon>
        <taxon>Agrobacterium tumefaciens complex</taxon>
    </lineage>
</organism>
<evidence type="ECO:0000313" key="2">
    <source>
        <dbReference type="Proteomes" id="UP000035017"/>
    </source>
</evidence>
<gene>
    <name evidence="1" type="ORF">RU07_06080</name>
</gene>
<dbReference type="AlphaFoldDB" id="A0A0D0L0A5"/>
<name>A0A0D0L0A5_AGRTU</name>
<accession>A0A0D0L0A5</accession>
<dbReference type="Proteomes" id="UP000035017">
    <property type="component" value="Unassembled WGS sequence"/>
</dbReference>
<protein>
    <submittedName>
        <fullName evidence="1">Uncharacterized protein</fullName>
    </submittedName>
</protein>
<comment type="caution">
    <text evidence="1">The sequence shown here is derived from an EMBL/GenBank/DDBJ whole genome shotgun (WGS) entry which is preliminary data.</text>
</comment>
<sequence length="87" mass="9342">MAILNRPRSSGPYPDRDIACQEAVEQSFLLIAQGLKPDDITAAAGGKLVPQLMALARQAESVGWSLEEAEVAISDLSQNLLDDMAQM</sequence>
<proteinExistence type="predicted"/>
<dbReference type="EMBL" id="JXQV01000005">
    <property type="protein sequence ID" value="KIQ04197.1"/>
    <property type="molecule type" value="Genomic_DNA"/>
</dbReference>